<sequence>MGSIIWNNKQILEFNNNDRDVIVASCNSTGIKYNLDKENILLFPSLTDKTIILRTLSPHDSLKPLVKQFEEALKKEGAAVIHDEGSTDKASLEYLDSEIFIGFSLTDKDTNLMVYLPFEIQKTSTYITKHLLKQLTFLEAKFTYKVADFWNKLKTTKYWSYLFGSSTPTIILDIGIHTLKENLLDNFVEILLKAIIEELGYRPSIDDQNRILNFLDSLNQKVINKDILIKEQIELDNLINKLASYESELEGLKQSISTENAEETEKINTSEKNKKVEDNSNIKSHVDKQNKQIKYTSNKKIAKIKADRIRRNNSRDKKIYLPMKEKRDAQRSNYYPHLAFPLRVPGEGPVHQFQRPSPNNGSMALPPRISPRGVWNSRGSNQGYGNQSTIPTFKPTPYDKEDFNLRKLPYKKNDKGKSDLNNIYNIMYP</sequence>
<gene>
    <name evidence="2" type="ORF">SAMN03080606_01880</name>
</gene>
<dbReference type="RefSeq" id="WP_091542699.1">
    <property type="nucleotide sequence ID" value="NZ_FMUS01000010.1"/>
</dbReference>
<dbReference type="Proteomes" id="UP000198636">
    <property type="component" value="Unassembled WGS sequence"/>
</dbReference>
<proteinExistence type="predicted"/>
<feature type="compositionally biased region" description="Basic and acidic residues" evidence="1">
    <location>
        <begin position="263"/>
        <end position="278"/>
    </location>
</feature>
<dbReference type="STRING" id="1120976.SAMN03080606_01880"/>
<keyword evidence="3" id="KW-1185">Reference proteome</keyword>
<name>A0A1G5H1R4_9FIRM</name>
<feature type="region of interest" description="Disordered" evidence="1">
    <location>
        <begin position="374"/>
        <end position="398"/>
    </location>
</feature>
<feature type="region of interest" description="Disordered" evidence="1">
    <location>
        <begin position="256"/>
        <end position="278"/>
    </location>
</feature>
<reference evidence="2 3" key="1">
    <citation type="submission" date="2016-10" db="EMBL/GenBank/DDBJ databases">
        <authorList>
            <person name="de Groot N.N."/>
        </authorList>
    </citation>
    <scope>NUCLEOTIDE SEQUENCE [LARGE SCALE GENOMIC DNA]</scope>
    <source>
        <strain evidence="2 3">DSM 18978</strain>
    </source>
</reference>
<dbReference type="EMBL" id="FMUS01000010">
    <property type="protein sequence ID" value="SCY57812.1"/>
    <property type="molecule type" value="Genomic_DNA"/>
</dbReference>
<organism evidence="2 3">
    <name type="scientific">Alkaliphilus peptidifermentans DSM 18978</name>
    <dbReference type="NCBI Taxonomy" id="1120976"/>
    <lineage>
        <taxon>Bacteria</taxon>
        <taxon>Bacillati</taxon>
        <taxon>Bacillota</taxon>
        <taxon>Clostridia</taxon>
        <taxon>Peptostreptococcales</taxon>
        <taxon>Natronincolaceae</taxon>
        <taxon>Alkaliphilus</taxon>
    </lineage>
</organism>
<dbReference type="AlphaFoldDB" id="A0A1G5H1R4"/>
<evidence type="ECO:0000256" key="1">
    <source>
        <dbReference type="SAM" id="MobiDB-lite"/>
    </source>
</evidence>
<accession>A0A1G5H1R4</accession>
<protein>
    <submittedName>
        <fullName evidence="2">Uncharacterized protein</fullName>
    </submittedName>
</protein>
<dbReference type="OrthoDB" id="1951558at2"/>
<feature type="compositionally biased region" description="Polar residues" evidence="1">
    <location>
        <begin position="377"/>
        <end position="391"/>
    </location>
</feature>
<evidence type="ECO:0000313" key="2">
    <source>
        <dbReference type="EMBL" id="SCY57812.1"/>
    </source>
</evidence>
<evidence type="ECO:0000313" key="3">
    <source>
        <dbReference type="Proteomes" id="UP000198636"/>
    </source>
</evidence>